<dbReference type="Pfam" id="PF09423">
    <property type="entry name" value="PhoD"/>
    <property type="match status" value="1"/>
</dbReference>
<gene>
    <name evidence="4" type="ORF">AHMF7605_26010</name>
</gene>
<dbReference type="Gene3D" id="3.60.21.70">
    <property type="entry name" value="PhoD-like phosphatase"/>
    <property type="match status" value="1"/>
</dbReference>
<protein>
    <submittedName>
        <fullName evidence="4">Phosphodiesterase</fullName>
    </submittedName>
</protein>
<organism evidence="4 5">
    <name type="scientific">Adhaeribacter arboris</name>
    <dbReference type="NCBI Taxonomy" id="2072846"/>
    <lineage>
        <taxon>Bacteria</taxon>
        <taxon>Pseudomonadati</taxon>
        <taxon>Bacteroidota</taxon>
        <taxon>Cytophagia</taxon>
        <taxon>Cytophagales</taxon>
        <taxon>Hymenobacteraceae</taxon>
        <taxon>Adhaeribacter</taxon>
    </lineage>
</organism>
<dbReference type="RefSeq" id="WP_106932879.1">
    <property type="nucleotide sequence ID" value="NZ_PYFT01000001.1"/>
</dbReference>
<keyword evidence="1" id="KW-0732">Signal</keyword>
<evidence type="ECO:0000313" key="5">
    <source>
        <dbReference type="Proteomes" id="UP000240357"/>
    </source>
</evidence>
<dbReference type="Proteomes" id="UP000240357">
    <property type="component" value="Unassembled WGS sequence"/>
</dbReference>
<dbReference type="SUPFAM" id="SSF56300">
    <property type="entry name" value="Metallo-dependent phosphatases"/>
    <property type="match status" value="1"/>
</dbReference>
<reference evidence="4 5" key="1">
    <citation type="submission" date="2018-03" db="EMBL/GenBank/DDBJ databases">
        <title>Adhaeribacter sp. HMF7605 Genome sequencing and assembly.</title>
        <authorList>
            <person name="Kang H."/>
            <person name="Kang J."/>
            <person name="Cha I."/>
            <person name="Kim H."/>
            <person name="Joh K."/>
        </authorList>
    </citation>
    <scope>NUCLEOTIDE SEQUENCE [LARGE SCALE GENOMIC DNA]</scope>
    <source>
        <strain evidence="4 5">HMF7605</strain>
    </source>
</reference>
<proteinExistence type="predicted"/>
<evidence type="ECO:0000313" key="4">
    <source>
        <dbReference type="EMBL" id="PSR56703.1"/>
    </source>
</evidence>
<name>A0A2T2YMH2_9BACT</name>
<feature type="signal peptide" evidence="1">
    <location>
        <begin position="1"/>
        <end position="23"/>
    </location>
</feature>
<comment type="caution">
    <text evidence="4">The sequence shown here is derived from an EMBL/GenBank/DDBJ whole genome shotgun (WGS) entry which is preliminary data.</text>
</comment>
<keyword evidence="5" id="KW-1185">Reference proteome</keyword>
<dbReference type="Pfam" id="PF25077">
    <property type="entry name" value="DUF7800"/>
    <property type="match status" value="1"/>
</dbReference>
<dbReference type="EMBL" id="PYFT01000001">
    <property type="protein sequence ID" value="PSR56703.1"/>
    <property type="molecule type" value="Genomic_DNA"/>
</dbReference>
<evidence type="ECO:0000259" key="2">
    <source>
        <dbReference type="Pfam" id="PF09423"/>
    </source>
</evidence>
<feature type="chain" id="PRO_5015504962" evidence="1">
    <location>
        <begin position="24"/>
        <end position="443"/>
    </location>
</feature>
<dbReference type="OrthoDB" id="9763616at2"/>
<dbReference type="InterPro" id="IPR029052">
    <property type="entry name" value="Metallo-depent_PP-like"/>
</dbReference>
<dbReference type="PANTHER" id="PTHR33987">
    <property type="entry name" value="CALCINEURIN-LIKE METALLO-PHOSPHOESTERASE SUPERFAMILY PROTEIN"/>
    <property type="match status" value="1"/>
</dbReference>
<dbReference type="InterPro" id="IPR056702">
    <property type="entry name" value="DUF7800"/>
</dbReference>
<feature type="domain" description="PhoD-like phosphatase metallophosphatase" evidence="2">
    <location>
        <begin position="149"/>
        <end position="390"/>
    </location>
</feature>
<accession>A0A2T2YMH2</accession>
<dbReference type="PANTHER" id="PTHR33987:SF1">
    <property type="entry name" value="CALCINEURIN-LIKE METALLO-PHOSPHOESTERASE SUPERFAMILY PROTEIN"/>
    <property type="match status" value="1"/>
</dbReference>
<sequence length="443" mass="50674">MRARLLYNLVLLLCIIGMRPLHAQTNMLQAGPMVGYADMKEVMLWVQTRTEAEVKIMYWDKTAPKIKYNTTSVKTSKSLAFTAHLLADKVQPGRQYGYELYINNKKVSRPYTLQFQTQELWQFRKDAPNFRFVIGSCNYINEPEADRPGEAYGGDYQIFSSILTQKPDFMLWLGDNTYLREPDWNTRTGIFHRYTHTRSVPEMQPLLGSVHQYAIWDDHDYGSNDADRSFSNKDITTETFKLFWANPNYNLTGQGGITGTFTWNDAQFFLLDDRYFRSPNNSTKNKVLLGKTQLDWLLDALTSSKANFKFVCIGGQVLNTVNAFENYSTFPAEKQQLLTKITAAKIPGVIFLDGDRHHTELSRITRRGTYPLYDLTVSPLTASPAKGDGKANKNQLPGTFYNQRNFAVLNVSGSTAERLLTITVYSSDAEPIWQQQIRANDLK</sequence>
<dbReference type="AlphaFoldDB" id="A0A2T2YMH2"/>
<dbReference type="InterPro" id="IPR018946">
    <property type="entry name" value="PhoD-like_MPP"/>
</dbReference>
<evidence type="ECO:0000256" key="1">
    <source>
        <dbReference type="SAM" id="SignalP"/>
    </source>
</evidence>
<feature type="domain" description="DUF7800" evidence="3">
    <location>
        <begin position="27"/>
        <end position="118"/>
    </location>
</feature>
<dbReference type="CDD" id="cd07389">
    <property type="entry name" value="MPP_PhoD"/>
    <property type="match status" value="1"/>
</dbReference>
<dbReference type="InterPro" id="IPR038607">
    <property type="entry name" value="PhoD-like_sf"/>
</dbReference>
<evidence type="ECO:0000259" key="3">
    <source>
        <dbReference type="Pfam" id="PF25077"/>
    </source>
</evidence>